<feature type="compositionally biased region" description="Acidic residues" evidence="1">
    <location>
        <begin position="348"/>
        <end position="357"/>
    </location>
</feature>
<evidence type="ECO:0000256" key="1">
    <source>
        <dbReference type="SAM" id="MobiDB-lite"/>
    </source>
</evidence>
<keyword evidence="3" id="KW-1185">Reference proteome</keyword>
<evidence type="ECO:0000313" key="2">
    <source>
        <dbReference type="EMBL" id="KAF9521825.1"/>
    </source>
</evidence>
<accession>A0A9P6JI66</accession>
<comment type="caution">
    <text evidence="2">The sequence shown here is derived from an EMBL/GenBank/DDBJ whole genome shotgun (WGS) entry which is preliminary data.</text>
</comment>
<dbReference type="Proteomes" id="UP000807306">
    <property type="component" value="Unassembled WGS sequence"/>
</dbReference>
<name>A0A9P6JI66_9AGAR</name>
<proteinExistence type="predicted"/>
<evidence type="ECO:0000313" key="3">
    <source>
        <dbReference type="Proteomes" id="UP000807306"/>
    </source>
</evidence>
<protein>
    <submittedName>
        <fullName evidence="2">Uncharacterized protein</fullName>
    </submittedName>
</protein>
<sequence>MASGTCNNTPATSDMEDSIRPLGLPRLKLQVRHGERGLSFGDRKTGSIIGHRYIHTIQHLRGSAHVCLCDKYVGLPFSGSCSVSVFMAPTTNSVSHDILLEILSYLVDDDDITIQHSAFLAAPSLRRHLQRSPTSVHIDSGSTLQRLYTDARNFIDLFPGCSFAHIVLIQTGIPQDDGLKTMLRDLFKMLPTIVELNVTFDAKTDCSKSVFMTMQTWPSALPGLSKLRIKFRPSLDSLPDKHSPWQPDMGWRKCIVRFKTLEVVQIVTPLMVTSHQKLLQLEWVVRWADRLPNLRRVYLCHSTNDLKQYSWNTSTRNVYLKKDDGDWRIRRWRTAGEGLDPKSRSTYIEDEDYFDSEDSVHSSDSEPYNAEFESHSEDEGSEDSEELG</sequence>
<dbReference type="AlphaFoldDB" id="A0A9P6JI66"/>
<gene>
    <name evidence="2" type="ORF">CPB83DRAFT_840966</name>
</gene>
<dbReference type="EMBL" id="MU157986">
    <property type="protein sequence ID" value="KAF9521825.1"/>
    <property type="molecule type" value="Genomic_DNA"/>
</dbReference>
<reference evidence="2" key="1">
    <citation type="submission" date="2020-11" db="EMBL/GenBank/DDBJ databases">
        <authorList>
            <consortium name="DOE Joint Genome Institute"/>
            <person name="Ahrendt S."/>
            <person name="Riley R."/>
            <person name="Andreopoulos W."/>
            <person name="Labutti K."/>
            <person name="Pangilinan J."/>
            <person name="Ruiz-Duenas F.J."/>
            <person name="Barrasa J.M."/>
            <person name="Sanchez-Garcia M."/>
            <person name="Camarero S."/>
            <person name="Miyauchi S."/>
            <person name="Serrano A."/>
            <person name="Linde D."/>
            <person name="Babiker R."/>
            <person name="Drula E."/>
            <person name="Ayuso-Fernandez I."/>
            <person name="Pacheco R."/>
            <person name="Padilla G."/>
            <person name="Ferreira P."/>
            <person name="Barriuso J."/>
            <person name="Kellner H."/>
            <person name="Castanera R."/>
            <person name="Alfaro M."/>
            <person name="Ramirez L."/>
            <person name="Pisabarro A.G."/>
            <person name="Kuo A."/>
            <person name="Tritt A."/>
            <person name="Lipzen A."/>
            <person name="He G."/>
            <person name="Yan M."/>
            <person name="Ng V."/>
            <person name="Cullen D."/>
            <person name="Martin F."/>
            <person name="Rosso M.-N."/>
            <person name="Henrissat B."/>
            <person name="Hibbett D."/>
            <person name="Martinez A.T."/>
            <person name="Grigoriev I.V."/>
        </authorList>
    </citation>
    <scope>NUCLEOTIDE SEQUENCE</scope>
    <source>
        <strain evidence="2">CBS 506.95</strain>
    </source>
</reference>
<feature type="compositionally biased region" description="Acidic residues" evidence="1">
    <location>
        <begin position="379"/>
        <end position="388"/>
    </location>
</feature>
<feature type="region of interest" description="Disordered" evidence="1">
    <location>
        <begin position="340"/>
        <end position="388"/>
    </location>
</feature>
<organism evidence="2 3">
    <name type="scientific">Crepidotus variabilis</name>
    <dbReference type="NCBI Taxonomy" id="179855"/>
    <lineage>
        <taxon>Eukaryota</taxon>
        <taxon>Fungi</taxon>
        <taxon>Dikarya</taxon>
        <taxon>Basidiomycota</taxon>
        <taxon>Agaricomycotina</taxon>
        <taxon>Agaricomycetes</taxon>
        <taxon>Agaricomycetidae</taxon>
        <taxon>Agaricales</taxon>
        <taxon>Agaricineae</taxon>
        <taxon>Crepidotaceae</taxon>
        <taxon>Crepidotus</taxon>
    </lineage>
</organism>